<gene>
    <name evidence="2" type="ORF">FKG94_16765</name>
</gene>
<reference evidence="2 3" key="1">
    <citation type="submission" date="2019-06" db="EMBL/GenBank/DDBJ databases">
        <title>Whole genome sequence for Cellvibrionaceae sp. R142.</title>
        <authorList>
            <person name="Wang G."/>
        </authorList>
    </citation>
    <scope>NUCLEOTIDE SEQUENCE [LARGE SCALE GENOMIC DNA]</scope>
    <source>
        <strain evidence="2 3">R142</strain>
    </source>
</reference>
<dbReference type="OrthoDB" id="9799367at2"/>
<dbReference type="EMBL" id="VHSG01000017">
    <property type="protein sequence ID" value="TQV74254.1"/>
    <property type="molecule type" value="Genomic_DNA"/>
</dbReference>
<dbReference type="InterPro" id="IPR012338">
    <property type="entry name" value="Beta-lactam/transpept-like"/>
</dbReference>
<dbReference type="Gene3D" id="3.40.710.10">
    <property type="entry name" value="DD-peptidase/beta-lactamase superfamily"/>
    <property type="match status" value="1"/>
</dbReference>
<protein>
    <submittedName>
        <fullName evidence="2">Beta-lactamase family protein</fullName>
    </submittedName>
</protein>
<dbReference type="PANTHER" id="PTHR46825:SF9">
    <property type="entry name" value="BETA-LACTAMASE-RELATED DOMAIN-CONTAINING PROTEIN"/>
    <property type="match status" value="1"/>
</dbReference>
<evidence type="ECO:0000313" key="2">
    <source>
        <dbReference type="EMBL" id="TQV74254.1"/>
    </source>
</evidence>
<feature type="domain" description="Beta-lactamase-related" evidence="1">
    <location>
        <begin position="89"/>
        <end position="403"/>
    </location>
</feature>
<dbReference type="PANTHER" id="PTHR46825">
    <property type="entry name" value="D-ALANYL-D-ALANINE-CARBOXYPEPTIDASE/ENDOPEPTIDASE AMPH"/>
    <property type="match status" value="1"/>
</dbReference>
<comment type="caution">
    <text evidence="2">The sequence shown here is derived from an EMBL/GenBank/DDBJ whole genome shotgun (WGS) entry which is preliminary data.</text>
</comment>
<name>A0A545TAP0_9GAMM</name>
<dbReference type="Pfam" id="PF00144">
    <property type="entry name" value="Beta-lactamase"/>
    <property type="match status" value="1"/>
</dbReference>
<evidence type="ECO:0000313" key="3">
    <source>
        <dbReference type="Proteomes" id="UP000319732"/>
    </source>
</evidence>
<accession>A0A545TAP0</accession>
<proteinExistence type="predicted"/>
<dbReference type="InterPro" id="IPR050491">
    <property type="entry name" value="AmpC-like"/>
</dbReference>
<keyword evidence="3" id="KW-1185">Reference proteome</keyword>
<dbReference type="InterPro" id="IPR001466">
    <property type="entry name" value="Beta-lactam-related"/>
</dbReference>
<dbReference type="Proteomes" id="UP000319732">
    <property type="component" value="Unassembled WGS sequence"/>
</dbReference>
<dbReference type="SUPFAM" id="SSF56601">
    <property type="entry name" value="beta-lactamase/transpeptidase-like"/>
    <property type="match status" value="1"/>
</dbReference>
<dbReference type="AlphaFoldDB" id="A0A545TAP0"/>
<organism evidence="2 3">
    <name type="scientific">Exilibacterium tricleocarpae</name>
    <dbReference type="NCBI Taxonomy" id="2591008"/>
    <lineage>
        <taxon>Bacteria</taxon>
        <taxon>Pseudomonadati</taxon>
        <taxon>Pseudomonadota</taxon>
        <taxon>Gammaproteobacteria</taxon>
        <taxon>Cellvibrionales</taxon>
        <taxon>Cellvibrionaceae</taxon>
        <taxon>Exilibacterium</taxon>
    </lineage>
</organism>
<evidence type="ECO:0000259" key="1">
    <source>
        <dbReference type="Pfam" id="PF00144"/>
    </source>
</evidence>
<sequence length="516" mass="57085">MYNPRCGEIKRSTTDSANFTPHYDGDTKLKLKQYTILFLKIFSCLILLAEYCLASSKELAVEQAIQRITSNLIVQTSFEGEPQYKPLNERMKHYNTPGVSIAVVEDFKLEWARGFGVKEKGKSTPVTDTTLFQAGSISKPIFAVGVMKLFESGRFELDENINNILTSWKVPSNGSWSPVVTLRHLLSHSAGTTVHGFPGYTTSEAIPSLVDILNGSAPANTDRVEVNIIPGINTRYSGGGTTIAQLAVMDRLQMPFPEIMRKTVFEPLDLKNSTFQQPLSGNWKKRAATAHPWKGRKVEGKWHIYPEMAAAGLWTTPSDLALVGIEIQKTLRGNHKSLLSDKAVKEMLSPVVSQDIGIGFFLSGDKNSAKFGHDGWDEGFVARMTMFKETGQGFVVMINSNEGASIIKEIENAIAKEYDWPGYNIEPTAFNIPLEKLKSYAGTYKTESGLSATLTLQKEKLTLAIGEQNPLNLAAHSETSLSVVELNTTMKFLLEDKKVTGFHLSQGNSETKFLKQ</sequence>